<evidence type="ECO:0000256" key="2">
    <source>
        <dbReference type="ARBA" id="ARBA00007783"/>
    </source>
</evidence>
<proteinExistence type="inferred from homology"/>
<feature type="domain" description="ABC-2 type transporter transmembrane" evidence="11">
    <location>
        <begin position="14"/>
        <end position="220"/>
    </location>
</feature>
<keyword evidence="7 10" id="KW-1133">Transmembrane helix</keyword>
<evidence type="ECO:0000256" key="8">
    <source>
        <dbReference type="ARBA" id="ARBA00023047"/>
    </source>
</evidence>
<keyword evidence="5" id="KW-0762">Sugar transport</keyword>
<evidence type="ECO:0000313" key="12">
    <source>
        <dbReference type="EMBL" id="WZC48925.1"/>
    </source>
</evidence>
<keyword evidence="6 10" id="KW-0812">Transmembrane</keyword>
<evidence type="ECO:0000256" key="9">
    <source>
        <dbReference type="ARBA" id="ARBA00023136"/>
    </source>
</evidence>
<protein>
    <submittedName>
        <fullName evidence="12">ABC transporter permease</fullName>
    </submittedName>
</protein>
<evidence type="ECO:0000256" key="10">
    <source>
        <dbReference type="SAM" id="Phobius"/>
    </source>
</evidence>
<dbReference type="InterPro" id="IPR000412">
    <property type="entry name" value="ABC_2_transport"/>
</dbReference>
<dbReference type="RefSeq" id="WP_341367038.1">
    <property type="nucleotide sequence ID" value="NZ_CP150951.2"/>
</dbReference>
<feature type="transmembrane region" description="Helical" evidence="10">
    <location>
        <begin position="60"/>
        <end position="78"/>
    </location>
</feature>
<evidence type="ECO:0000256" key="4">
    <source>
        <dbReference type="ARBA" id="ARBA00022475"/>
    </source>
</evidence>
<evidence type="ECO:0000256" key="3">
    <source>
        <dbReference type="ARBA" id="ARBA00022448"/>
    </source>
</evidence>
<reference evidence="13" key="1">
    <citation type="submission" date="2024-04" db="EMBL/GenBank/DDBJ databases">
        <title>Phylogenomic analyses of a clade within the roseobacter group suggest taxonomic reassignments of species of the genera Aestuariivita, Citreicella, Loktanella, Nautella, Pelagibaca, Ruegeria, Thalassobius, Thiobacimonas and Tropicibacter, and the proposal o.</title>
        <authorList>
            <person name="Jeon C.O."/>
        </authorList>
    </citation>
    <scope>NUCLEOTIDE SEQUENCE [LARGE SCALE GENOMIC DNA]</scope>
    <source>
        <strain evidence="13">BS5-3</strain>
    </source>
</reference>
<dbReference type="PANTHER" id="PTHR30413">
    <property type="entry name" value="INNER MEMBRANE TRANSPORT PERMEASE"/>
    <property type="match status" value="1"/>
</dbReference>
<gene>
    <name evidence="12" type="ORF">AABB29_19150</name>
</gene>
<dbReference type="PANTHER" id="PTHR30413:SF10">
    <property type="entry name" value="CAPSULE POLYSACCHARIDE EXPORT INNER-MEMBRANE PROTEIN CTRC"/>
    <property type="match status" value="1"/>
</dbReference>
<feature type="transmembrane region" description="Helical" evidence="10">
    <location>
        <begin position="233"/>
        <end position="252"/>
    </location>
</feature>
<feature type="transmembrane region" description="Helical" evidence="10">
    <location>
        <begin position="183"/>
        <end position="206"/>
    </location>
</feature>
<evidence type="ECO:0000256" key="6">
    <source>
        <dbReference type="ARBA" id="ARBA00022692"/>
    </source>
</evidence>
<dbReference type="Proteomes" id="UP001440612">
    <property type="component" value="Chromosome"/>
</dbReference>
<feature type="transmembrane region" description="Helical" evidence="10">
    <location>
        <begin position="111"/>
        <end position="135"/>
    </location>
</feature>
<evidence type="ECO:0000256" key="1">
    <source>
        <dbReference type="ARBA" id="ARBA00004651"/>
    </source>
</evidence>
<accession>A0ABZ2V488</accession>
<keyword evidence="8" id="KW-0625">Polysaccharide transport</keyword>
<evidence type="ECO:0000259" key="11">
    <source>
        <dbReference type="Pfam" id="PF01061"/>
    </source>
</evidence>
<dbReference type="InterPro" id="IPR013525">
    <property type="entry name" value="ABC2_TM"/>
</dbReference>
<keyword evidence="4" id="KW-1003">Cell membrane</keyword>
<comment type="subcellular location">
    <subcellularLocation>
        <location evidence="1">Cell membrane</location>
        <topology evidence="1">Multi-pass membrane protein</topology>
    </subcellularLocation>
</comment>
<evidence type="ECO:0000313" key="13">
    <source>
        <dbReference type="Proteomes" id="UP001440612"/>
    </source>
</evidence>
<feature type="transmembrane region" description="Helical" evidence="10">
    <location>
        <begin position="147"/>
        <end position="171"/>
    </location>
</feature>
<dbReference type="EMBL" id="CP150951">
    <property type="protein sequence ID" value="WZC48925.1"/>
    <property type="molecule type" value="Genomic_DNA"/>
</dbReference>
<name>A0ABZ2V488_9RHOB</name>
<keyword evidence="13" id="KW-1185">Reference proteome</keyword>
<feature type="transmembrane region" description="Helical" evidence="10">
    <location>
        <begin position="33"/>
        <end position="54"/>
    </location>
</feature>
<organism evidence="12 13">
    <name type="scientific">Yoonia phaeophyticola</name>
    <dbReference type="NCBI Taxonomy" id="3137369"/>
    <lineage>
        <taxon>Bacteria</taxon>
        <taxon>Pseudomonadati</taxon>
        <taxon>Pseudomonadota</taxon>
        <taxon>Alphaproteobacteria</taxon>
        <taxon>Rhodobacterales</taxon>
        <taxon>Paracoccaceae</taxon>
        <taxon>Yoonia</taxon>
    </lineage>
</organism>
<evidence type="ECO:0000256" key="7">
    <source>
        <dbReference type="ARBA" id="ARBA00022989"/>
    </source>
</evidence>
<keyword evidence="9 10" id="KW-0472">Membrane</keyword>
<keyword evidence="3" id="KW-0813">Transport</keyword>
<dbReference type="PRINTS" id="PR00164">
    <property type="entry name" value="ABC2TRNSPORT"/>
</dbReference>
<sequence length="257" mass="28607">MTTRQLLGVQARVIAALILRETRAAFGTSQIGYLWAIITPAASVGLLVFIFSLIDRQPPFGASLALFFATGILTLEFFNKLSNTLMTAFDANKALLTYPLIKETDALFARLILISVTYTLIMLLFYGSLCVLGLADVPAYPERLLMAFASTAFLGFGFGTLNAVIMSLFHSWSHIEKVLTRPLFLLSGIFYIPSLLPPEAIAILRWNPVLHLIEWVRSGYYINYESTVLDQTYPIGLAVLMTLLGLSGERLFRKKRV</sequence>
<comment type="similarity">
    <text evidence="2">Belongs to the ABC-2 integral membrane protein family.</text>
</comment>
<dbReference type="Pfam" id="PF01061">
    <property type="entry name" value="ABC2_membrane"/>
    <property type="match status" value="1"/>
</dbReference>
<evidence type="ECO:0000256" key="5">
    <source>
        <dbReference type="ARBA" id="ARBA00022597"/>
    </source>
</evidence>